<evidence type="ECO:0000313" key="11">
    <source>
        <dbReference type="Proteomes" id="UP001441944"/>
    </source>
</evidence>
<feature type="domain" description="ATP-grasp" evidence="8">
    <location>
        <begin position="122"/>
        <end position="319"/>
    </location>
</feature>
<evidence type="ECO:0000256" key="4">
    <source>
        <dbReference type="ARBA" id="ARBA00022840"/>
    </source>
</evidence>
<reference evidence="10 11" key="1">
    <citation type="submission" date="2024-04" db="EMBL/GenBank/DDBJ databases">
        <title>Draft genome sequence of Pseudophaeobacter arcticus NBRC 116598.</title>
        <authorList>
            <person name="Miyakawa T."/>
            <person name="Kusuya Y."/>
            <person name="Miura T."/>
        </authorList>
    </citation>
    <scope>NUCLEOTIDE SEQUENCE [LARGE SCALE GENOMIC DNA]</scope>
    <source>
        <strain evidence="10 11">SU-CL00105</strain>
    </source>
</reference>
<protein>
    <submittedName>
        <fullName evidence="10">Geranyl-CoA carboxylase subunit apha</fullName>
    </submittedName>
</protein>
<proteinExistence type="predicted"/>
<dbReference type="InterPro" id="IPR005482">
    <property type="entry name" value="Biotin_COase_C"/>
</dbReference>
<dbReference type="SUPFAM" id="SSF51246">
    <property type="entry name" value="Rudiment single hybrid motif"/>
    <property type="match status" value="1"/>
</dbReference>
<evidence type="ECO:0000259" key="9">
    <source>
        <dbReference type="PROSITE" id="PS50979"/>
    </source>
</evidence>
<dbReference type="Proteomes" id="UP001441944">
    <property type="component" value="Unassembled WGS sequence"/>
</dbReference>
<keyword evidence="11" id="KW-1185">Reference proteome</keyword>
<dbReference type="PANTHER" id="PTHR18866">
    <property type="entry name" value="CARBOXYLASE:PYRUVATE/ACETYL-COA/PROPIONYL-COA CARBOXYLASE"/>
    <property type="match status" value="1"/>
</dbReference>
<dbReference type="SUPFAM" id="SSF51230">
    <property type="entry name" value="Single hybrid motif"/>
    <property type="match status" value="1"/>
</dbReference>
<dbReference type="InterPro" id="IPR011764">
    <property type="entry name" value="Biotin_carboxylation_dom"/>
</dbReference>
<dbReference type="Pfam" id="PF00289">
    <property type="entry name" value="Biotin_carb_N"/>
    <property type="match status" value="1"/>
</dbReference>
<dbReference type="InterPro" id="IPR011054">
    <property type="entry name" value="Rudment_hybrid_motif"/>
</dbReference>
<dbReference type="SUPFAM" id="SSF56059">
    <property type="entry name" value="Glutathione synthetase ATP-binding domain-like"/>
    <property type="match status" value="1"/>
</dbReference>
<dbReference type="InterPro" id="IPR005479">
    <property type="entry name" value="CPAse_ATP-bd"/>
</dbReference>
<evidence type="ECO:0000256" key="2">
    <source>
        <dbReference type="ARBA" id="ARBA00022598"/>
    </source>
</evidence>
<name>A0ABQ0AJ89_9RHOB</name>
<keyword evidence="5" id="KW-0092">Biotin</keyword>
<evidence type="ECO:0000256" key="3">
    <source>
        <dbReference type="ARBA" id="ARBA00022741"/>
    </source>
</evidence>
<sequence length="660" mass="68951">MTEFNSILVANRGEIALRIMRTARAMGMTCVAVYTEADAGSPHVGFADRAICIGTGPVGDSYLDASKVLAAAQEAGAQAVHPGYGFLSENAEFARACTAAGLTFIGPSAESIALMGNKAAAKRRMIEAGVPCVPGYEGADQSPAVLAAEAAGIGYPVMIKAAAGGGGRGMRLVTAPEGFASALDLAKSEALSAFDSDEMILEKAVMRPRHVEIQIFADASGNTIHLGERDCSVQRRHQKVVEEAPCPVMTPELRAEMGAAAVAAARAVSYLGAGTVEFLLDGDGAFYFLEMNTRLQVEHPVTEMVTGLDLVALQIRAARGQALGLAQHDVALTGHAIEVRLYAEDASQGFLPQSGGISLWHPPSGPGIRVDAGITSGQEVSAFYDPMLAKLIAHGSTRGEALERLIAALRDTVIFGPACNRDFLIDVLSHGEFSTGAATTGFISDHFDPLLPPEVTSADLALAAGLIYRADQAAMAQQATIPADLLGWSSQGALQARMVLEAGGDPVTVQLRQGRDGIRVLVGAAEHHLDHQGDCLRLDGLRLDLRRHLMVGDDLYLATGARILKVTRVLADQGAAAAAGGGATRAPMHGNLLDLSVSPGDRVEIGTRLAVLEAMKMQHEILAEVAGTVSEVAVTAPNQVKAGDLLVQINQDNAKQEGTT</sequence>
<keyword evidence="2" id="KW-0436">Ligase</keyword>
<dbReference type="Gene3D" id="3.30.700.40">
    <property type="match status" value="1"/>
</dbReference>
<evidence type="ECO:0000256" key="5">
    <source>
        <dbReference type="ARBA" id="ARBA00023267"/>
    </source>
</evidence>
<evidence type="ECO:0000256" key="1">
    <source>
        <dbReference type="ARBA" id="ARBA00001953"/>
    </source>
</evidence>
<dbReference type="Pfam" id="PF02786">
    <property type="entry name" value="CPSase_L_D2"/>
    <property type="match status" value="1"/>
</dbReference>
<accession>A0ABQ0AJ89</accession>
<keyword evidence="3 6" id="KW-0547">Nucleotide-binding</keyword>
<dbReference type="PROSITE" id="PS00866">
    <property type="entry name" value="CPSASE_1"/>
    <property type="match status" value="1"/>
</dbReference>
<dbReference type="SMART" id="SM00878">
    <property type="entry name" value="Biotin_carb_C"/>
    <property type="match status" value="1"/>
</dbReference>
<dbReference type="Gene3D" id="3.30.470.20">
    <property type="entry name" value="ATP-grasp fold, B domain"/>
    <property type="match status" value="1"/>
</dbReference>
<keyword evidence="4 6" id="KW-0067">ATP-binding</keyword>
<dbReference type="Gene3D" id="2.40.50.100">
    <property type="match status" value="1"/>
</dbReference>
<dbReference type="Pfam" id="PF00364">
    <property type="entry name" value="Biotin_lipoyl"/>
    <property type="match status" value="1"/>
</dbReference>
<dbReference type="InterPro" id="IPR005481">
    <property type="entry name" value="BC-like_N"/>
</dbReference>
<dbReference type="Pfam" id="PF02785">
    <property type="entry name" value="Biotin_carb_C"/>
    <property type="match status" value="1"/>
</dbReference>
<evidence type="ECO:0000259" key="7">
    <source>
        <dbReference type="PROSITE" id="PS50968"/>
    </source>
</evidence>
<feature type="domain" description="Lipoyl-binding" evidence="7">
    <location>
        <begin position="570"/>
        <end position="650"/>
    </location>
</feature>
<dbReference type="PROSITE" id="PS50968">
    <property type="entry name" value="BIOTINYL_LIPOYL"/>
    <property type="match status" value="1"/>
</dbReference>
<feature type="domain" description="Biotin carboxylation" evidence="9">
    <location>
        <begin position="3"/>
        <end position="448"/>
    </location>
</feature>
<organism evidence="10 11">
    <name type="scientific">Pseudophaeobacter arcticus</name>
    <dbReference type="NCBI Taxonomy" id="385492"/>
    <lineage>
        <taxon>Bacteria</taxon>
        <taxon>Pseudomonadati</taxon>
        <taxon>Pseudomonadota</taxon>
        <taxon>Alphaproteobacteria</taxon>
        <taxon>Rhodobacterales</taxon>
        <taxon>Paracoccaceae</taxon>
        <taxon>Pseudophaeobacter</taxon>
    </lineage>
</organism>
<dbReference type="InterPro" id="IPR001882">
    <property type="entry name" value="Biotin_BS"/>
</dbReference>
<dbReference type="PROSITE" id="PS00867">
    <property type="entry name" value="CPSASE_2"/>
    <property type="match status" value="1"/>
</dbReference>
<gene>
    <name evidence="10" type="primary">atuF</name>
    <name evidence="10" type="ORF">NBRC116598_13530</name>
</gene>
<dbReference type="EMBL" id="BAABWU010000003">
    <property type="protein sequence ID" value="GAA6195909.1"/>
    <property type="molecule type" value="Genomic_DNA"/>
</dbReference>
<dbReference type="InterPro" id="IPR016185">
    <property type="entry name" value="PreATP-grasp_dom_sf"/>
</dbReference>
<dbReference type="InterPro" id="IPR050856">
    <property type="entry name" value="Biotin_carboxylase_complex"/>
</dbReference>
<evidence type="ECO:0000313" key="10">
    <source>
        <dbReference type="EMBL" id="GAA6195909.1"/>
    </source>
</evidence>
<dbReference type="InterPro" id="IPR011053">
    <property type="entry name" value="Single_hybrid_motif"/>
</dbReference>
<evidence type="ECO:0000256" key="6">
    <source>
        <dbReference type="PROSITE-ProRule" id="PRU00409"/>
    </source>
</evidence>
<dbReference type="PROSITE" id="PS00188">
    <property type="entry name" value="BIOTIN"/>
    <property type="match status" value="1"/>
</dbReference>
<dbReference type="RefSeq" id="WP_353398197.1">
    <property type="nucleotide sequence ID" value="NZ_BAABWU010000003.1"/>
</dbReference>
<dbReference type="PROSITE" id="PS50975">
    <property type="entry name" value="ATP_GRASP"/>
    <property type="match status" value="1"/>
</dbReference>
<dbReference type="PROSITE" id="PS50979">
    <property type="entry name" value="BC"/>
    <property type="match status" value="1"/>
</dbReference>
<dbReference type="InterPro" id="IPR000089">
    <property type="entry name" value="Biotin_lipoyl"/>
</dbReference>
<evidence type="ECO:0000259" key="8">
    <source>
        <dbReference type="PROSITE" id="PS50975"/>
    </source>
</evidence>
<comment type="cofactor">
    <cofactor evidence="1">
        <name>biotin</name>
        <dbReference type="ChEBI" id="CHEBI:57586"/>
    </cofactor>
</comment>
<comment type="caution">
    <text evidence="10">The sequence shown here is derived from an EMBL/GenBank/DDBJ whole genome shotgun (WGS) entry which is preliminary data.</text>
</comment>
<dbReference type="SUPFAM" id="SSF52440">
    <property type="entry name" value="PreATP-grasp domain"/>
    <property type="match status" value="1"/>
</dbReference>
<dbReference type="CDD" id="cd06850">
    <property type="entry name" value="biotinyl_domain"/>
    <property type="match status" value="1"/>
</dbReference>
<dbReference type="InterPro" id="IPR011761">
    <property type="entry name" value="ATP-grasp"/>
</dbReference>
<dbReference type="PANTHER" id="PTHR18866:SF33">
    <property type="entry name" value="METHYLCROTONOYL-COA CARBOXYLASE SUBUNIT ALPHA, MITOCHONDRIAL-RELATED"/>
    <property type="match status" value="1"/>
</dbReference>